<sequence>MRKPKTIDSFFKRKDLETHNENENSKRQKTTTSESQPQEQEVQPQQEHPVNENQQEPSVIEVDPNKLERDPAKRKPMWEHPANLKEEVRRAYLTSLGPYQIELEEYENKGTEEHTRRFQYGWFGIYKNWLEYSPTTHSAYCFLCYLFSDKPSVTHGHDAFTLKGFDSWKRVGGKKCAFLKHLSTKQHKNALVYSENLMNQEAHIENILLKQDEEQRKKNRLRLKASVDVVRWLTFQACALRGHDESTSSKNRGNFLELLELLGSYSDELSKIILGNAPYNAKYTSSEIQKEILRIIAIKVRKYIRSEVGDSYYCVMVDESRDEAKNEQMAIVLRFIDAEGIIQERLLDLVHVKDTLSATLKSSLWKVLLQYQFDVYKICGQGYDGASNMRGEWNGLQALVRSECASAYYVHCFAHRLQLALVGAAKDVIPVNQFFTNLVFVINVVCGSSKRHDELEKQKSDEIRKLLELGEISSGKGLNQVGTLRRAGDTRWGSHYDSVVSLIDMFAATNLVLEGIMDDIDHATSTQRADADVAYNMIQSYEFVFILHLIKEVMGETESLSLELQKKSQDILNAMDLVSSTKVSLNNIRNEGWDSFLDEVTYFCKRHKIQMPDMNAQYISTRYRPRKKDLHVTFEHYYRVDLFIATLDKHLDELNSRFSDQSMELLSLSSSLASKEIDVDQICLLVEKYYSQDFNEQERIQLRHQLRLFNVDKAQNPRLSGISAISDLCRSLVKTQKRETYFLLDRVVRLILTLPVSTATTERGFSAMKRIKNRLRNKMSDEYLANSLVINVEREIAEKFDQDCIIDEFKNLKGRRAEL</sequence>
<dbReference type="Pfam" id="PF14291">
    <property type="entry name" value="DUF4371"/>
    <property type="match status" value="1"/>
</dbReference>
<feature type="compositionally biased region" description="Basic and acidic residues" evidence="1">
    <location>
        <begin position="63"/>
        <end position="80"/>
    </location>
</feature>
<evidence type="ECO:0000313" key="3">
    <source>
        <dbReference type="EMBL" id="KAK9049225.1"/>
    </source>
</evidence>
<evidence type="ECO:0000259" key="2">
    <source>
        <dbReference type="SMART" id="SM00597"/>
    </source>
</evidence>
<dbReference type="SUPFAM" id="SSF53098">
    <property type="entry name" value="Ribonuclease H-like"/>
    <property type="match status" value="1"/>
</dbReference>
<dbReference type="InterPro" id="IPR006580">
    <property type="entry name" value="Znf_TTF"/>
</dbReference>
<dbReference type="PROSITE" id="PS50890">
    <property type="entry name" value="PUA"/>
    <property type="match status" value="1"/>
</dbReference>
<name>A0AAP0C4I1_9ASTR</name>
<proteinExistence type="predicted"/>
<dbReference type="PANTHER" id="PTHR11697">
    <property type="entry name" value="GENERAL TRANSCRIPTION FACTOR 2-RELATED ZINC FINGER PROTEIN"/>
    <property type="match status" value="1"/>
</dbReference>
<dbReference type="SMART" id="SM00597">
    <property type="entry name" value="ZnF_TTF"/>
    <property type="match status" value="1"/>
</dbReference>
<dbReference type="InterPro" id="IPR008906">
    <property type="entry name" value="HATC_C_dom"/>
</dbReference>
<evidence type="ECO:0000313" key="4">
    <source>
        <dbReference type="Proteomes" id="UP001408789"/>
    </source>
</evidence>
<accession>A0AAP0C4I1</accession>
<dbReference type="GO" id="GO:0046983">
    <property type="term" value="F:protein dimerization activity"/>
    <property type="evidence" value="ECO:0007669"/>
    <property type="project" value="InterPro"/>
</dbReference>
<dbReference type="InterPro" id="IPR055298">
    <property type="entry name" value="AtLOH3-like"/>
</dbReference>
<dbReference type="PANTHER" id="PTHR11697:SF230">
    <property type="entry name" value="ZINC FINGER, MYM DOMAIN CONTAINING 1"/>
    <property type="match status" value="1"/>
</dbReference>
<gene>
    <name evidence="3" type="ORF">SSX86_031810</name>
</gene>
<feature type="compositionally biased region" description="Low complexity" evidence="1">
    <location>
        <begin position="33"/>
        <end position="47"/>
    </location>
</feature>
<dbReference type="Proteomes" id="UP001408789">
    <property type="component" value="Unassembled WGS sequence"/>
</dbReference>
<feature type="compositionally biased region" description="Basic and acidic residues" evidence="1">
    <location>
        <begin position="10"/>
        <end position="26"/>
    </location>
</feature>
<comment type="caution">
    <text evidence="3">The sequence shown here is derived from an EMBL/GenBank/DDBJ whole genome shotgun (WGS) entry which is preliminary data.</text>
</comment>
<feature type="region of interest" description="Disordered" evidence="1">
    <location>
        <begin position="1"/>
        <end position="80"/>
    </location>
</feature>
<protein>
    <recommendedName>
        <fullName evidence="2">TTF-type domain-containing protein</fullName>
    </recommendedName>
</protein>
<evidence type="ECO:0000256" key="1">
    <source>
        <dbReference type="SAM" id="MobiDB-lite"/>
    </source>
</evidence>
<dbReference type="Pfam" id="PF05699">
    <property type="entry name" value="Dimer_Tnp_hAT"/>
    <property type="match status" value="1"/>
</dbReference>
<dbReference type="InterPro" id="IPR025398">
    <property type="entry name" value="DUF4371"/>
</dbReference>
<feature type="domain" description="TTF-type" evidence="2">
    <location>
        <begin position="114"/>
        <end position="210"/>
    </location>
</feature>
<reference evidence="3 4" key="1">
    <citation type="submission" date="2024-04" db="EMBL/GenBank/DDBJ databases">
        <title>The reference genome of an endangered Asteraceae, Deinandra increscens subsp. villosa, native to the Central Coast of California.</title>
        <authorList>
            <person name="Guilliams M."/>
            <person name="Hasenstab-Lehman K."/>
            <person name="Meyer R."/>
            <person name="Mcevoy S."/>
        </authorList>
    </citation>
    <scope>NUCLEOTIDE SEQUENCE [LARGE SCALE GENOMIC DNA]</scope>
    <source>
        <tissue evidence="3">Leaf</tissue>
    </source>
</reference>
<dbReference type="EMBL" id="JBCNJP010007778">
    <property type="protein sequence ID" value="KAK9049225.1"/>
    <property type="molecule type" value="Genomic_DNA"/>
</dbReference>
<dbReference type="InterPro" id="IPR012337">
    <property type="entry name" value="RNaseH-like_sf"/>
</dbReference>
<dbReference type="AlphaFoldDB" id="A0AAP0C4I1"/>
<keyword evidence="4" id="KW-1185">Reference proteome</keyword>
<organism evidence="3 4">
    <name type="scientific">Deinandra increscens subsp. villosa</name>
    <dbReference type="NCBI Taxonomy" id="3103831"/>
    <lineage>
        <taxon>Eukaryota</taxon>
        <taxon>Viridiplantae</taxon>
        <taxon>Streptophyta</taxon>
        <taxon>Embryophyta</taxon>
        <taxon>Tracheophyta</taxon>
        <taxon>Spermatophyta</taxon>
        <taxon>Magnoliopsida</taxon>
        <taxon>eudicotyledons</taxon>
        <taxon>Gunneridae</taxon>
        <taxon>Pentapetalae</taxon>
        <taxon>asterids</taxon>
        <taxon>campanulids</taxon>
        <taxon>Asterales</taxon>
        <taxon>Asteraceae</taxon>
        <taxon>Asteroideae</taxon>
        <taxon>Heliantheae alliance</taxon>
        <taxon>Madieae</taxon>
        <taxon>Madiinae</taxon>
        <taxon>Deinandra</taxon>
    </lineage>
</organism>